<dbReference type="RefSeq" id="WP_276091623.1">
    <property type="nucleotide sequence ID" value="NZ_JARJBC010000001.1"/>
</dbReference>
<dbReference type="Gene3D" id="3.50.50.60">
    <property type="entry name" value="FAD/NAD(P)-binding domain"/>
    <property type="match status" value="2"/>
</dbReference>
<dbReference type="InterPro" id="IPR041575">
    <property type="entry name" value="Rubredoxin_C"/>
</dbReference>
<feature type="domain" description="FAD/NAD(P)-binding" evidence="4">
    <location>
        <begin position="7"/>
        <end position="285"/>
    </location>
</feature>
<sequence length="407" mass="42353">MIGTPRRIAVVGAGLAGARFCQRFQELGGDAELTLYGAEPRPAYNRVLLADVLTGRYTPESITLPCGEPGPELRTGNEVVGLEPAARTLLLATGERAEYDEVVLATGANPVLPPLRGLYADGTPLAGVHSLRTLADCARLAEDVVRSERAVVIGGGVLGVSAARALAALGLAVEVVHQAPHLVERHLDEQAGQALRTAVFALGVTVYPDNRARALHGGPRVTAVELASGYVLDTDLVVIACGVRPRTGLAHTAGLTVRRGVIVDDRLAASAPGVYAIGDCAEHRGTVHGLAGPAWDQADVLAARLSGADPGATYTGSRPLSRLNAGPLEYAAFGEVGDDLPGTDVLRLADATRGSYKKLVLRGDRLVGGILLGDLATVGDLTRAYERDEPLPADPLQLIVTQGAAQW</sequence>
<evidence type="ECO:0000259" key="5">
    <source>
        <dbReference type="Pfam" id="PF18267"/>
    </source>
</evidence>
<comment type="caution">
    <text evidence="6">The sequence shown here is derived from an EMBL/GenBank/DDBJ whole genome shotgun (WGS) entry which is preliminary data.</text>
</comment>
<dbReference type="InterPro" id="IPR016156">
    <property type="entry name" value="FAD/NAD-linked_Rdtase_dimer_sf"/>
</dbReference>
<dbReference type="PRINTS" id="PR00411">
    <property type="entry name" value="PNDRDTASEI"/>
</dbReference>
<dbReference type="PRINTS" id="PR00368">
    <property type="entry name" value="FADPNR"/>
</dbReference>
<dbReference type="Gene3D" id="3.30.390.30">
    <property type="match status" value="1"/>
</dbReference>
<evidence type="ECO:0000256" key="1">
    <source>
        <dbReference type="ARBA" id="ARBA00001974"/>
    </source>
</evidence>
<evidence type="ECO:0000256" key="3">
    <source>
        <dbReference type="ARBA" id="ARBA00022827"/>
    </source>
</evidence>
<dbReference type="EMBL" id="JARJBC010000001">
    <property type="protein sequence ID" value="MDF3287730.1"/>
    <property type="molecule type" value="Genomic_DNA"/>
</dbReference>
<keyword evidence="7" id="KW-1185">Reference proteome</keyword>
<keyword evidence="3" id="KW-0274">FAD</keyword>
<dbReference type="InterPro" id="IPR023753">
    <property type="entry name" value="FAD/NAD-binding_dom"/>
</dbReference>
<dbReference type="InterPro" id="IPR036188">
    <property type="entry name" value="FAD/NAD-bd_sf"/>
</dbReference>
<dbReference type="PANTHER" id="PTHR43429">
    <property type="entry name" value="PYRIDINE NUCLEOTIDE-DISULFIDE OXIDOREDUCTASE DOMAIN-CONTAINING"/>
    <property type="match status" value="1"/>
</dbReference>
<proteinExistence type="predicted"/>
<name>A0ABT5ZD18_9ACTN</name>
<accession>A0ABT5ZD18</accession>
<protein>
    <submittedName>
        <fullName evidence="6">FAD-dependent oxidoreductase</fullName>
    </submittedName>
</protein>
<dbReference type="Pfam" id="PF18267">
    <property type="entry name" value="Rubredoxin_C"/>
    <property type="match status" value="1"/>
</dbReference>
<evidence type="ECO:0000313" key="7">
    <source>
        <dbReference type="Proteomes" id="UP001216579"/>
    </source>
</evidence>
<evidence type="ECO:0000313" key="6">
    <source>
        <dbReference type="EMBL" id="MDF3287730.1"/>
    </source>
</evidence>
<dbReference type="PANTHER" id="PTHR43429:SF3">
    <property type="entry name" value="NITRITE REDUCTASE [NAD(P)H]"/>
    <property type="match status" value="1"/>
</dbReference>
<evidence type="ECO:0000259" key="4">
    <source>
        <dbReference type="Pfam" id="PF07992"/>
    </source>
</evidence>
<comment type="cofactor">
    <cofactor evidence="1">
        <name>FAD</name>
        <dbReference type="ChEBI" id="CHEBI:57692"/>
    </cofactor>
</comment>
<reference evidence="6 7" key="1">
    <citation type="submission" date="2023-03" db="EMBL/GenBank/DDBJ databases">
        <title>Draft genome sequence of Streptomyces sp. RB6PN23 isolated from peat swamp forest in Thailand.</title>
        <authorList>
            <person name="Klaysubun C."/>
            <person name="Duangmal K."/>
        </authorList>
    </citation>
    <scope>NUCLEOTIDE SEQUENCE [LARGE SCALE GENOMIC DNA]</scope>
    <source>
        <strain evidence="6 7">RB6PN23</strain>
    </source>
</reference>
<dbReference type="Proteomes" id="UP001216579">
    <property type="component" value="Unassembled WGS sequence"/>
</dbReference>
<organism evidence="6 7">
    <name type="scientific">Streptomyces silvisoli</name>
    <dbReference type="NCBI Taxonomy" id="3034235"/>
    <lineage>
        <taxon>Bacteria</taxon>
        <taxon>Bacillati</taxon>
        <taxon>Actinomycetota</taxon>
        <taxon>Actinomycetes</taxon>
        <taxon>Kitasatosporales</taxon>
        <taxon>Streptomycetaceae</taxon>
        <taxon>Streptomyces</taxon>
    </lineage>
</organism>
<evidence type="ECO:0000256" key="2">
    <source>
        <dbReference type="ARBA" id="ARBA00022630"/>
    </source>
</evidence>
<dbReference type="SUPFAM" id="SSF51905">
    <property type="entry name" value="FAD/NAD(P)-binding domain"/>
    <property type="match status" value="1"/>
</dbReference>
<dbReference type="Pfam" id="PF07992">
    <property type="entry name" value="Pyr_redox_2"/>
    <property type="match status" value="1"/>
</dbReference>
<gene>
    <name evidence="6" type="ORF">P3G67_00440</name>
</gene>
<keyword evidence="2" id="KW-0285">Flavoprotein</keyword>
<feature type="domain" description="NADH-rubredoxin oxidoreductase C-terminal" evidence="5">
    <location>
        <begin position="319"/>
        <end position="384"/>
    </location>
</feature>
<dbReference type="InterPro" id="IPR050260">
    <property type="entry name" value="FAD-bd_OxRdtase"/>
</dbReference>